<feature type="transmembrane region" description="Helical" evidence="9">
    <location>
        <begin position="60"/>
        <end position="77"/>
    </location>
</feature>
<evidence type="ECO:0000256" key="3">
    <source>
        <dbReference type="ARBA" id="ARBA00022448"/>
    </source>
</evidence>
<keyword evidence="6" id="KW-0029">Amino-acid transport</keyword>
<keyword evidence="8 9" id="KW-0472">Membrane</keyword>
<dbReference type="InterPro" id="IPR000515">
    <property type="entry name" value="MetI-like"/>
</dbReference>
<comment type="similarity">
    <text evidence="2">Belongs to the binding-protein-dependent transport system permease family. HisMQ subfamily.</text>
</comment>
<evidence type="ECO:0000256" key="6">
    <source>
        <dbReference type="ARBA" id="ARBA00022970"/>
    </source>
</evidence>
<keyword evidence="7 9" id="KW-1133">Transmembrane helix</keyword>
<evidence type="ECO:0000256" key="8">
    <source>
        <dbReference type="ARBA" id="ARBA00023136"/>
    </source>
</evidence>
<dbReference type="Pfam" id="PF00528">
    <property type="entry name" value="BPD_transp_1"/>
    <property type="match status" value="1"/>
</dbReference>
<gene>
    <name evidence="11" type="ORF">J2T10_002693</name>
</gene>
<comment type="subcellular location">
    <subcellularLocation>
        <location evidence="1 9">Cell membrane</location>
        <topology evidence="1 9">Multi-pass membrane protein</topology>
    </subcellularLocation>
</comment>
<dbReference type="InterPro" id="IPR010065">
    <property type="entry name" value="AA_ABC_transptr_permease_3TM"/>
</dbReference>
<evidence type="ECO:0000313" key="11">
    <source>
        <dbReference type="EMBL" id="MDQ0103036.1"/>
    </source>
</evidence>
<organism evidence="11 12">
    <name type="scientific">Paenarthrobacter nicotinovorans</name>
    <name type="common">Arthrobacter nicotinovorans</name>
    <dbReference type="NCBI Taxonomy" id="29320"/>
    <lineage>
        <taxon>Bacteria</taxon>
        <taxon>Bacillati</taxon>
        <taxon>Actinomycetota</taxon>
        <taxon>Actinomycetes</taxon>
        <taxon>Micrococcales</taxon>
        <taxon>Micrococcaceae</taxon>
        <taxon>Paenarthrobacter</taxon>
    </lineage>
</organism>
<feature type="transmembrane region" description="Helical" evidence="9">
    <location>
        <begin position="121"/>
        <end position="139"/>
    </location>
</feature>
<evidence type="ECO:0000256" key="9">
    <source>
        <dbReference type="RuleBase" id="RU363032"/>
    </source>
</evidence>
<dbReference type="PROSITE" id="PS50928">
    <property type="entry name" value="ABC_TM1"/>
    <property type="match status" value="1"/>
</dbReference>
<feature type="transmembrane region" description="Helical" evidence="9">
    <location>
        <begin position="186"/>
        <end position="208"/>
    </location>
</feature>
<reference evidence="11 12" key="1">
    <citation type="submission" date="2023-07" db="EMBL/GenBank/DDBJ databases">
        <title>Sorghum-associated microbial communities from plants grown in Nebraska, USA.</title>
        <authorList>
            <person name="Schachtman D."/>
        </authorList>
    </citation>
    <scope>NUCLEOTIDE SEQUENCE [LARGE SCALE GENOMIC DNA]</scope>
    <source>
        <strain evidence="11 12">CC523</strain>
    </source>
</reference>
<dbReference type="InterPro" id="IPR043429">
    <property type="entry name" value="ArtM/GltK/GlnP/TcyL/YhdX-like"/>
</dbReference>
<dbReference type="NCBIfam" id="TIGR01726">
    <property type="entry name" value="HEQRo_perm_3TM"/>
    <property type="match status" value="1"/>
</dbReference>
<keyword evidence="3 9" id="KW-0813">Transport</keyword>
<evidence type="ECO:0000256" key="5">
    <source>
        <dbReference type="ARBA" id="ARBA00022692"/>
    </source>
</evidence>
<accession>A0ABT9TMY6</accession>
<evidence type="ECO:0000256" key="7">
    <source>
        <dbReference type="ARBA" id="ARBA00022989"/>
    </source>
</evidence>
<dbReference type="PANTHER" id="PTHR30614">
    <property type="entry name" value="MEMBRANE COMPONENT OF AMINO ACID ABC TRANSPORTER"/>
    <property type="match status" value="1"/>
</dbReference>
<dbReference type="Proteomes" id="UP001244563">
    <property type="component" value="Unassembled WGS sequence"/>
</dbReference>
<evidence type="ECO:0000259" key="10">
    <source>
        <dbReference type="PROSITE" id="PS50928"/>
    </source>
</evidence>
<dbReference type="SUPFAM" id="SSF161098">
    <property type="entry name" value="MetI-like"/>
    <property type="match status" value="1"/>
</dbReference>
<comment type="caution">
    <text evidence="11">The sequence shown here is derived from an EMBL/GenBank/DDBJ whole genome shotgun (WGS) entry which is preliminary data.</text>
</comment>
<evidence type="ECO:0000256" key="2">
    <source>
        <dbReference type="ARBA" id="ARBA00010072"/>
    </source>
</evidence>
<keyword evidence="4" id="KW-1003">Cell membrane</keyword>
<dbReference type="RefSeq" id="WP_064723625.1">
    <property type="nucleotide sequence ID" value="NZ_BDDW01000023.1"/>
</dbReference>
<dbReference type="CDD" id="cd06261">
    <property type="entry name" value="TM_PBP2"/>
    <property type="match status" value="1"/>
</dbReference>
<keyword evidence="12" id="KW-1185">Reference proteome</keyword>
<dbReference type="InterPro" id="IPR035906">
    <property type="entry name" value="MetI-like_sf"/>
</dbReference>
<name>A0ABT9TMY6_PAENI</name>
<dbReference type="PANTHER" id="PTHR30614:SF37">
    <property type="entry name" value="AMINO-ACID ABC TRANSPORTER PERMEASE PROTEIN YHDX-RELATED"/>
    <property type="match status" value="1"/>
</dbReference>
<proteinExistence type="inferred from homology"/>
<feature type="transmembrane region" description="Helical" evidence="9">
    <location>
        <begin position="20"/>
        <end position="39"/>
    </location>
</feature>
<sequence length="216" mass="22677">MDIPLKYSSLLLEALGNTLLLSFAGGAAALIIGLIIALFRLSPVPALVRVGTFYVETIRNTPLTVVFFIVVFVLPQIDLALPNYTATAIASLGVYTGAFVSEAIRAGVNTIGVGQAEAARALGLTFGPGMGLIILPQAVRAVVPPMANVWIALVKNSSIAAAFGVTELTAAGQRINFQEPGDVVAALLWIAVAYLIITLSSGQIFRLLERKMAVAR</sequence>
<feature type="domain" description="ABC transmembrane type-1" evidence="10">
    <location>
        <begin position="15"/>
        <end position="201"/>
    </location>
</feature>
<protein>
    <submittedName>
        <fullName evidence="11">Glutamate transport system permease protein</fullName>
    </submittedName>
</protein>
<evidence type="ECO:0000313" key="12">
    <source>
        <dbReference type="Proteomes" id="UP001244563"/>
    </source>
</evidence>
<keyword evidence="5 9" id="KW-0812">Transmembrane</keyword>
<dbReference type="Gene3D" id="1.10.3720.10">
    <property type="entry name" value="MetI-like"/>
    <property type="match status" value="1"/>
</dbReference>
<feature type="transmembrane region" description="Helical" evidence="9">
    <location>
        <begin position="83"/>
        <end position="100"/>
    </location>
</feature>
<evidence type="ECO:0000256" key="4">
    <source>
        <dbReference type="ARBA" id="ARBA00022475"/>
    </source>
</evidence>
<dbReference type="EMBL" id="JAUSSW010000007">
    <property type="protein sequence ID" value="MDQ0103036.1"/>
    <property type="molecule type" value="Genomic_DNA"/>
</dbReference>
<evidence type="ECO:0000256" key="1">
    <source>
        <dbReference type="ARBA" id="ARBA00004651"/>
    </source>
</evidence>